<keyword evidence="2" id="KW-1185">Reference proteome</keyword>
<gene>
    <name evidence="1" type="ORF">CS062_00065</name>
</gene>
<comment type="caution">
    <text evidence="1">The sequence shown here is derived from an EMBL/GenBank/DDBJ whole genome shotgun (WGS) entry which is preliminary data.</text>
</comment>
<sequence length="173" mass="19083">MWMWLFVFATGLSWMFWKFTFYDTSLKALLLLLFPSVMLLAVLVDFVQARAFVTTIDRARNLVLIDRLPRFGLSAKQQKFALSDFAAVESHSAVVGRSMVCRVSLVTTGFRSLVLLNGSGGYGAKSFWHVSMPVETEEAASVRAAVAKVSGLTDMGYRGTLGLSVVAYEPIDP</sequence>
<name>A0A2G9CI09_9BURK</name>
<evidence type="ECO:0000313" key="1">
    <source>
        <dbReference type="EMBL" id="PIM55264.1"/>
    </source>
</evidence>
<reference evidence="1 2" key="1">
    <citation type="submission" date="2017-11" db="EMBL/GenBank/DDBJ databases">
        <title>Draft genome sequence of Mitsuaria sp. HWN-4.</title>
        <authorList>
            <person name="Gundlapally S.R."/>
        </authorList>
    </citation>
    <scope>NUCLEOTIDE SEQUENCE [LARGE SCALE GENOMIC DNA]</scope>
    <source>
        <strain evidence="1 2">HWN-4</strain>
    </source>
</reference>
<evidence type="ECO:0000313" key="2">
    <source>
        <dbReference type="Proteomes" id="UP000231501"/>
    </source>
</evidence>
<organism evidence="1 2">
    <name type="scientific">Roseateles chitinivorans</name>
    <dbReference type="NCBI Taxonomy" id="2917965"/>
    <lineage>
        <taxon>Bacteria</taxon>
        <taxon>Pseudomonadati</taxon>
        <taxon>Pseudomonadota</taxon>
        <taxon>Betaproteobacteria</taxon>
        <taxon>Burkholderiales</taxon>
        <taxon>Sphaerotilaceae</taxon>
        <taxon>Roseateles</taxon>
    </lineage>
</organism>
<proteinExistence type="predicted"/>
<dbReference type="Proteomes" id="UP000231501">
    <property type="component" value="Unassembled WGS sequence"/>
</dbReference>
<protein>
    <submittedName>
        <fullName evidence="1">Uncharacterized protein</fullName>
    </submittedName>
</protein>
<accession>A0A2G9CI09</accession>
<dbReference type="AlphaFoldDB" id="A0A2G9CI09"/>
<dbReference type="EMBL" id="PEOG01000001">
    <property type="protein sequence ID" value="PIM55264.1"/>
    <property type="molecule type" value="Genomic_DNA"/>
</dbReference>